<organism evidence="1">
    <name type="scientific">Aphanomyces invadans</name>
    <dbReference type="NCBI Taxonomy" id="157072"/>
    <lineage>
        <taxon>Eukaryota</taxon>
        <taxon>Sar</taxon>
        <taxon>Stramenopiles</taxon>
        <taxon>Oomycota</taxon>
        <taxon>Saprolegniomycetes</taxon>
        <taxon>Saprolegniales</taxon>
        <taxon>Verrucalvaceae</taxon>
        <taxon>Aphanomyces</taxon>
    </lineage>
</organism>
<dbReference type="EMBL" id="KI913959">
    <property type="protein sequence ID" value="ETW03652.1"/>
    <property type="molecule type" value="Genomic_DNA"/>
</dbReference>
<accession>A0A024UCN3</accession>
<dbReference type="Gene3D" id="3.40.50.1240">
    <property type="entry name" value="Phosphoglycerate mutase-like"/>
    <property type="match status" value="1"/>
</dbReference>
<gene>
    <name evidence="1" type="ORF">H310_05048</name>
</gene>
<dbReference type="PANTHER" id="PTHR48100">
    <property type="entry name" value="BROAD-SPECIFICITY PHOSPHATASE YOR283W-RELATED"/>
    <property type="match status" value="1"/>
</dbReference>
<dbReference type="InterPro" id="IPR050275">
    <property type="entry name" value="PGM_Phosphatase"/>
</dbReference>
<protein>
    <recommendedName>
        <fullName evidence="2">Phosphoglycerate mutase</fullName>
    </recommendedName>
</protein>
<evidence type="ECO:0000313" key="1">
    <source>
        <dbReference type="EMBL" id="ETW03652.1"/>
    </source>
</evidence>
<dbReference type="VEuPathDB" id="FungiDB:H310_05048"/>
<name>A0A024UCN3_9STRA</name>
<dbReference type="eggNOG" id="KOG4754">
    <property type="taxonomic scope" value="Eukaryota"/>
</dbReference>
<dbReference type="OrthoDB" id="496981at2759"/>
<dbReference type="GO" id="GO:0016791">
    <property type="term" value="F:phosphatase activity"/>
    <property type="evidence" value="ECO:0007669"/>
    <property type="project" value="TreeGrafter"/>
</dbReference>
<dbReference type="AlphaFoldDB" id="A0A024UCN3"/>
<dbReference type="GO" id="GO:0005737">
    <property type="term" value="C:cytoplasm"/>
    <property type="evidence" value="ECO:0007669"/>
    <property type="project" value="TreeGrafter"/>
</dbReference>
<dbReference type="InterPro" id="IPR029033">
    <property type="entry name" value="His_PPase_superfam"/>
</dbReference>
<dbReference type="SMART" id="SM00855">
    <property type="entry name" value="PGAM"/>
    <property type="match status" value="1"/>
</dbReference>
<dbReference type="InterPro" id="IPR013078">
    <property type="entry name" value="His_Pase_superF_clade-1"/>
</dbReference>
<reference evidence="1" key="1">
    <citation type="submission" date="2013-12" db="EMBL/GenBank/DDBJ databases">
        <title>The Genome Sequence of Aphanomyces invadans NJM9701.</title>
        <authorList>
            <consortium name="The Broad Institute Genomics Platform"/>
            <person name="Russ C."/>
            <person name="Tyler B."/>
            <person name="van West P."/>
            <person name="Dieguez-Uribeondo J."/>
            <person name="Young S.K."/>
            <person name="Zeng Q."/>
            <person name="Gargeya S."/>
            <person name="Fitzgerald M."/>
            <person name="Abouelleil A."/>
            <person name="Alvarado L."/>
            <person name="Chapman S.B."/>
            <person name="Gainer-Dewar J."/>
            <person name="Goldberg J."/>
            <person name="Griggs A."/>
            <person name="Gujja S."/>
            <person name="Hansen M."/>
            <person name="Howarth C."/>
            <person name="Imamovic A."/>
            <person name="Ireland A."/>
            <person name="Larimer J."/>
            <person name="McCowan C."/>
            <person name="Murphy C."/>
            <person name="Pearson M."/>
            <person name="Poon T.W."/>
            <person name="Priest M."/>
            <person name="Roberts A."/>
            <person name="Saif S."/>
            <person name="Shea T."/>
            <person name="Sykes S."/>
            <person name="Wortman J."/>
            <person name="Nusbaum C."/>
            <person name="Birren B."/>
        </authorList>
    </citation>
    <scope>NUCLEOTIDE SEQUENCE [LARGE SCALE GENOMIC DNA]</scope>
    <source>
        <strain evidence="1">NJM9701</strain>
    </source>
</reference>
<proteinExistence type="predicted"/>
<sequence>MPATENATAAAGAPPPPNMYFRSVDGFFAYEATHTEDLLRSQTPHLFERYHRIPTNWQTFMQSISSLAVEAYDVKVLYFIRHAEGHHNAAEKHHGTPIWDASVSKDDAYLDAELNEAGVRDASRRSVYMRMELDAGMPLDRILVSPLTRTVQTANLYFNLTSSTSIKSPRTQLPVLAIESARETLGVHTCDKRRPTTELIRDFPHVDWSLIESPHDDLWHPHHRETSEEIHTRCHEFLEDVFHTVPDTYLAVVSHGGFIRACMGVLGMPSYKPINCEVVPVVVVMNSSLPQTNPSSASLTTVDDDLLGASPLLLAVAVVVIAHWVKCFKCAFRQFNTGLS</sequence>
<dbReference type="PANTHER" id="PTHR48100:SF1">
    <property type="entry name" value="HISTIDINE PHOSPHATASE FAMILY PROTEIN-RELATED"/>
    <property type="match status" value="1"/>
</dbReference>
<dbReference type="GeneID" id="20082098"/>
<dbReference type="Pfam" id="PF00300">
    <property type="entry name" value="His_Phos_1"/>
    <property type="match status" value="1"/>
</dbReference>
<dbReference type="CDD" id="cd07067">
    <property type="entry name" value="HP_PGM_like"/>
    <property type="match status" value="1"/>
</dbReference>
<dbReference type="RefSeq" id="XP_008867881.1">
    <property type="nucleotide sequence ID" value="XM_008869659.1"/>
</dbReference>
<dbReference type="SUPFAM" id="SSF53254">
    <property type="entry name" value="Phosphoglycerate mutase-like"/>
    <property type="match status" value="1"/>
</dbReference>
<evidence type="ECO:0008006" key="2">
    <source>
        <dbReference type="Google" id="ProtNLM"/>
    </source>
</evidence>